<keyword evidence="1" id="KW-0812">Transmembrane</keyword>
<name>A0AAF1BSY7_9CORY</name>
<dbReference type="KEGG" id="cpyr:CYJ47_05750"/>
<organism evidence="2 3">
    <name type="scientific">Corynebacterium pyruviciproducens</name>
    <dbReference type="NCBI Taxonomy" id="598660"/>
    <lineage>
        <taxon>Bacteria</taxon>
        <taxon>Bacillati</taxon>
        <taxon>Actinomycetota</taxon>
        <taxon>Actinomycetes</taxon>
        <taxon>Mycobacteriales</taxon>
        <taxon>Corynebacteriaceae</taxon>
        <taxon>Corynebacterium</taxon>
    </lineage>
</organism>
<keyword evidence="1" id="KW-0472">Membrane</keyword>
<evidence type="ECO:0000256" key="1">
    <source>
        <dbReference type="SAM" id="Phobius"/>
    </source>
</evidence>
<proteinExistence type="predicted"/>
<reference evidence="2" key="1">
    <citation type="submission" date="2017-12" db="EMBL/GenBank/DDBJ databases">
        <authorList>
            <person name="Thomas-White K."/>
            <person name="Wolfe A.J."/>
        </authorList>
    </citation>
    <scope>NUCLEOTIDE SEQUENCE</scope>
    <source>
        <strain evidence="2">UMB0763</strain>
    </source>
</reference>
<dbReference type="AlphaFoldDB" id="A0AAF1BSY7"/>
<reference evidence="2" key="2">
    <citation type="submission" date="2023-10" db="EMBL/GenBank/DDBJ databases">
        <authorList>
            <person name="Choi B."/>
        </authorList>
    </citation>
    <scope>NUCLEOTIDE SEQUENCE</scope>
    <source>
        <strain evidence="2">UMB0763</strain>
    </source>
</reference>
<dbReference type="RefSeq" id="WP_101678905.1">
    <property type="nucleotide sequence ID" value="NZ_CAMIHY010000038.1"/>
</dbReference>
<keyword evidence="1" id="KW-1133">Transmembrane helix</keyword>
<evidence type="ECO:0000313" key="3">
    <source>
        <dbReference type="Proteomes" id="UP000234560"/>
    </source>
</evidence>
<sequence length="403" mass="45640">MSDRKIGWAIIILCLVCVIVVPLSLFGYSYGGEIWSHMQRDRAGENPHGLPSEVGILGVAVSIDDFSADDIWFQTNEHGEYKKDLKHRIYAASLIRWGEGNYAIMNEGSIDVINPAHGSTKSIPTGVNAFGMMSGVQSENGTHLLLKTFSEESADRLFTLTDGERTRPVWVDWELEPEHFAVSDEGEAFILQRDEDRKGFCITSFTYTGTVQRNCERMDRDRYVDLTVFGFIQGTPYLFVDWLSDTGDGGWYVYKRDVDGWKRVNGQSVFSYDAKKQGYIVERFALNGRIYMLSEEAGLLSFPIPTADTVDLDARFTDLSDSINGPLISYTVDGNIIHYVFYKSDDVFSGPYLVSFNIDDPSKRVGPWEIPPELVRESLFSSYREIRSTIIYDQKTREKLGAQ</sequence>
<evidence type="ECO:0000313" key="2">
    <source>
        <dbReference type="EMBL" id="WOT03258.1"/>
    </source>
</evidence>
<gene>
    <name evidence="2" type="ORF">CYJ47_05750</name>
</gene>
<dbReference type="EMBL" id="CP136958">
    <property type="protein sequence ID" value="WOT03258.1"/>
    <property type="molecule type" value="Genomic_DNA"/>
</dbReference>
<feature type="transmembrane region" description="Helical" evidence="1">
    <location>
        <begin position="6"/>
        <end position="30"/>
    </location>
</feature>
<dbReference type="Proteomes" id="UP000234560">
    <property type="component" value="Chromosome"/>
</dbReference>
<accession>A0AAF1BSY7</accession>
<protein>
    <submittedName>
        <fullName evidence="2">Uncharacterized protein</fullName>
    </submittedName>
</protein>